<feature type="domain" description="Zinc finger PHD-type" evidence="5">
    <location>
        <begin position="374"/>
        <end position="437"/>
    </location>
</feature>
<dbReference type="AlphaFoldDB" id="R0IIM1"/>
<dbReference type="InterPro" id="IPR046349">
    <property type="entry name" value="C1-like_sf"/>
</dbReference>
<accession>R0IIM1</accession>
<keyword evidence="3" id="KW-0863">Zinc-finger</keyword>
<protein>
    <recommendedName>
        <fullName evidence="5">Zinc finger PHD-type domain-containing protein</fullName>
    </recommendedName>
</protein>
<proteinExistence type="predicted"/>
<keyword evidence="4" id="KW-0862">Zinc</keyword>
<dbReference type="PANTHER" id="PTHR32410">
    <property type="entry name" value="CYSTEINE/HISTIDINE-RICH C1 DOMAIN FAMILY PROTEIN"/>
    <property type="match status" value="1"/>
</dbReference>
<evidence type="ECO:0000313" key="6">
    <source>
        <dbReference type="EMBL" id="EOA38295.1"/>
    </source>
</evidence>
<organism evidence="6 7">
    <name type="scientific">Capsella rubella</name>
    <dbReference type="NCBI Taxonomy" id="81985"/>
    <lineage>
        <taxon>Eukaryota</taxon>
        <taxon>Viridiplantae</taxon>
        <taxon>Streptophyta</taxon>
        <taxon>Embryophyta</taxon>
        <taxon>Tracheophyta</taxon>
        <taxon>Spermatophyta</taxon>
        <taxon>Magnoliopsida</taxon>
        <taxon>eudicotyledons</taxon>
        <taxon>Gunneridae</taxon>
        <taxon>Pentapetalae</taxon>
        <taxon>rosids</taxon>
        <taxon>malvids</taxon>
        <taxon>Brassicales</taxon>
        <taxon>Brassicaceae</taxon>
        <taxon>Camelineae</taxon>
        <taxon>Capsella</taxon>
    </lineage>
</organism>
<dbReference type="Pfam" id="PF22926">
    <property type="entry name" value="C1-like_CT"/>
    <property type="match status" value="1"/>
</dbReference>
<evidence type="ECO:0000313" key="7">
    <source>
        <dbReference type="Proteomes" id="UP000029121"/>
    </source>
</evidence>
<evidence type="ECO:0000259" key="5">
    <source>
        <dbReference type="SMART" id="SM00249"/>
    </source>
</evidence>
<keyword evidence="7" id="KW-1185">Reference proteome</keyword>
<dbReference type="InterPro" id="IPR001965">
    <property type="entry name" value="Znf_PHD"/>
</dbReference>
<dbReference type="eggNOG" id="ENOG502SGI7">
    <property type="taxonomic scope" value="Eukaryota"/>
</dbReference>
<sequence length="635" mass="73005">GKAVNVRSASNYIYTNKIVSCKDKEYDSYTHYLHNLSYDSNTLSFGRQLSMDSDLDSESELMFVISQLIYVLSLENDRKWETKSKFAPFVIQLFVLVGSMDLDSQPKPESQFMSLIKTAISLGSSDSDSDPDSLWLGSLATEMMSLISSVESGLGPKKLELESEPEFMLLIDDMKCYCCYKHLDETFYYCWACDFAIRFTCVQKQPDLSVDHMKWHRHTLSLFPTQTPFTCSVCALRHSKGPLYICPPCDFAVHQRCFNLPQVIRISRHPHRISFTTSFDQGDLYCAICRRSIDNDYGGYSCIKDGCLYATHSRCGTQRNVWDGKELEGEPEEVEEDVEPFVRISNGIIQHFSHEHHHLRLDENTDRDYDENKLCQACITPIYFGNFYSCMQCDYILHQTCANFSRKMHHPIHPHLLTLVNYEGVVKDTERACSACPWFCTTGFVYECNEEGCYFQLHVQCSAISEPLIRENHMHLLFLTSKAREDRGCYVCRGSRQSNTRQTFNCIDEECYFSLCYGCASLPQAVRYKHDKHMLSLTYGDETSNMAYWCEACEGKINLKEGFYMCDENCCVTLHITCMLGKDLYLKPGSSLIYKAVHVLSNNHHMSRPICSKCKKRCPQKILFKYSGLIACSIS</sequence>
<dbReference type="InterPro" id="IPR004146">
    <property type="entry name" value="DC1"/>
</dbReference>
<evidence type="ECO:0000256" key="1">
    <source>
        <dbReference type="ARBA" id="ARBA00022723"/>
    </source>
</evidence>
<dbReference type="SMART" id="SM00249">
    <property type="entry name" value="PHD"/>
    <property type="match status" value="3"/>
</dbReference>
<dbReference type="EMBL" id="KB870805">
    <property type="protein sequence ID" value="EOA38295.1"/>
    <property type="molecule type" value="Genomic_DNA"/>
</dbReference>
<feature type="domain" description="Zinc finger PHD-type" evidence="5">
    <location>
        <begin position="230"/>
        <end position="290"/>
    </location>
</feature>
<name>R0IIM1_9BRAS</name>
<evidence type="ECO:0000256" key="2">
    <source>
        <dbReference type="ARBA" id="ARBA00022737"/>
    </source>
</evidence>
<evidence type="ECO:0000256" key="3">
    <source>
        <dbReference type="ARBA" id="ARBA00022771"/>
    </source>
</evidence>
<dbReference type="InterPro" id="IPR053192">
    <property type="entry name" value="Vacuole_Formation_Reg"/>
</dbReference>
<gene>
    <name evidence="6" type="ORF">CARUB_v10011487mg</name>
</gene>
<dbReference type="InterPro" id="IPR054483">
    <property type="entry name" value="DC1-like_CT"/>
</dbReference>
<evidence type="ECO:0000256" key="4">
    <source>
        <dbReference type="ARBA" id="ARBA00022833"/>
    </source>
</evidence>
<dbReference type="GO" id="GO:0008270">
    <property type="term" value="F:zinc ion binding"/>
    <property type="evidence" value="ECO:0007669"/>
    <property type="project" value="UniProtKB-KW"/>
</dbReference>
<feature type="non-terminal residue" evidence="6">
    <location>
        <position position="1"/>
    </location>
</feature>
<dbReference type="SUPFAM" id="SSF57889">
    <property type="entry name" value="Cysteine-rich domain"/>
    <property type="match status" value="4"/>
</dbReference>
<reference evidence="7" key="1">
    <citation type="journal article" date="2013" name="Nat. Genet.">
        <title>The Capsella rubella genome and the genomic consequences of rapid mating system evolution.</title>
        <authorList>
            <person name="Slotte T."/>
            <person name="Hazzouri K.M."/>
            <person name="Agren J.A."/>
            <person name="Koenig D."/>
            <person name="Maumus F."/>
            <person name="Guo Y.L."/>
            <person name="Steige K."/>
            <person name="Platts A.E."/>
            <person name="Escobar J.S."/>
            <person name="Newman L.K."/>
            <person name="Wang W."/>
            <person name="Mandakova T."/>
            <person name="Vello E."/>
            <person name="Smith L.M."/>
            <person name="Henz S.R."/>
            <person name="Steffen J."/>
            <person name="Takuno S."/>
            <person name="Brandvain Y."/>
            <person name="Coop G."/>
            <person name="Andolfatto P."/>
            <person name="Hu T.T."/>
            <person name="Blanchette M."/>
            <person name="Clark R.M."/>
            <person name="Quesneville H."/>
            <person name="Nordborg M."/>
            <person name="Gaut B.S."/>
            <person name="Lysak M.A."/>
            <person name="Jenkins J."/>
            <person name="Grimwood J."/>
            <person name="Chapman J."/>
            <person name="Prochnik S."/>
            <person name="Shu S."/>
            <person name="Rokhsar D."/>
            <person name="Schmutz J."/>
            <person name="Weigel D."/>
            <person name="Wright S.I."/>
        </authorList>
    </citation>
    <scope>NUCLEOTIDE SEQUENCE [LARGE SCALE GENOMIC DNA]</scope>
    <source>
        <strain evidence="7">cv. Monte Gargano</strain>
    </source>
</reference>
<dbReference type="Pfam" id="PF03107">
    <property type="entry name" value="C1_2"/>
    <property type="match status" value="5"/>
</dbReference>
<dbReference type="Proteomes" id="UP000029121">
    <property type="component" value="Unassembled WGS sequence"/>
</dbReference>
<dbReference type="PANTHER" id="PTHR32410:SF153">
    <property type="entry name" value="CHP-RICH ZINC FINGER PROTEIN-LIKE-RELATED"/>
    <property type="match status" value="1"/>
</dbReference>
<keyword evidence="2" id="KW-0677">Repeat</keyword>
<feature type="domain" description="Zinc finger PHD-type" evidence="5">
    <location>
        <begin position="549"/>
        <end position="615"/>
    </location>
</feature>
<keyword evidence="1" id="KW-0479">Metal-binding</keyword>